<comment type="subcellular location">
    <subcellularLocation>
        <location evidence="1">Cell outer membrane</location>
    </subcellularLocation>
</comment>
<feature type="chain" id="PRO_5012241547" description="RagB/SusD family nutrient uptake outer membrane protein" evidence="6">
    <location>
        <begin position="21"/>
        <end position="481"/>
    </location>
</feature>
<feature type="signal peptide" evidence="6">
    <location>
        <begin position="1"/>
        <end position="20"/>
    </location>
</feature>
<evidence type="ECO:0000256" key="6">
    <source>
        <dbReference type="SAM" id="SignalP"/>
    </source>
</evidence>
<evidence type="ECO:0000256" key="1">
    <source>
        <dbReference type="ARBA" id="ARBA00004442"/>
    </source>
</evidence>
<dbReference type="Gene3D" id="1.25.40.390">
    <property type="match status" value="1"/>
</dbReference>
<dbReference type="AlphaFoldDB" id="A0A243WHS0"/>
<accession>A0A243WHS0</accession>
<dbReference type="Pfam" id="PF14322">
    <property type="entry name" value="SusD-like_3"/>
    <property type="match status" value="1"/>
</dbReference>
<evidence type="ECO:0008006" key="11">
    <source>
        <dbReference type="Google" id="ProtNLM"/>
    </source>
</evidence>
<dbReference type="InterPro" id="IPR011990">
    <property type="entry name" value="TPR-like_helical_dom_sf"/>
</dbReference>
<dbReference type="InterPro" id="IPR012944">
    <property type="entry name" value="SusD_RagB_dom"/>
</dbReference>
<dbReference type="EMBL" id="MTSE01000003">
    <property type="protein sequence ID" value="OUJ74559.1"/>
    <property type="molecule type" value="Genomic_DNA"/>
</dbReference>
<evidence type="ECO:0000256" key="2">
    <source>
        <dbReference type="ARBA" id="ARBA00006275"/>
    </source>
</evidence>
<proteinExistence type="inferred from homology"/>
<dbReference type="Pfam" id="PF07980">
    <property type="entry name" value="SusD_RagB"/>
    <property type="match status" value="1"/>
</dbReference>
<evidence type="ECO:0000313" key="9">
    <source>
        <dbReference type="EMBL" id="OUJ74559.1"/>
    </source>
</evidence>
<keyword evidence="10" id="KW-1185">Reference proteome</keyword>
<evidence type="ECO:0000256" key="3">
    <source>
        <dbReference type="ARBA" id="ARBA00022729"/>
    </source>
</evidence>
<dbReference type="OrthoDB" id="9792139at2"/>
<comment type="similarity">
    <text evidence="2">Belongs to the SusD family.</text>
</comment>
<evidence type="ECO:0000256" key="5">
    <source>
        <dbReference type="ARBA" id="ARBA00023237"/>
    </source>
</evidence>
<keyword evidence="3 6" id="KW-0732">Signal</keyword>
<evidence type="ECO:0000256" key="4">
    <source>
        <dbReference type="ARBA" id="ARBA00023136"/>
    </source>
</evidence>
<feature type="domain" description="RagB/SusD" evidence="7">
    <location>
        <begin position="320"/>
        <end position="481"/>
    </location>
</feature>
<dbReference type="SUPFAM" id="SSF48452">
    <property type="entry name" value="TPR-like"/>
    <property type="match status" value="1"/>
</dbReference>
<name>A0A243WHS0_9BACT</name>
<evidence type="ECO:0000259" key="8">
    <source>
        <dbReference type="Pfam" id="PF14322"/>
    </source>
</evidence>
<dbReference type="Proteomes" id="UP000194873">
    <property type="component" value="Unassembled WGS sequence"/>
</dbReference>
<keyword evidence="5" id="KW-0998">Cell outer membrane</keyword>
<protein>
    <recommendedName>
        <fullName evidence="11">RagB/SusD family nutrient uptake outer membrane protein</fullName>
    </recommendedName>
</protein>
<sequence length="481" mass="54340">MKTAKLLSALTLAVCLAACKDDYFDRTPLDQPAESTFYTDETSVRQVLNDAYFTLRESYRYKFAFGDLASDDVYNSKFNNSTDHITINESNVVADNGIVSEMWNRSYATISRCNLVLDNIGNIPMNDDTKLRYINEAKFLRALMYFNLVRIYGDVPLVLKDIKTSQEAYEFGRTPVAQVYEQIIADLKDAEQLPATYTQNTDIGRATRGAAKGVLAKVYLTLKRYGDASPKLLEVINSGTYRLLTNYTDVFDAAQPNNAEVIFAVQYARGFDPVQGNPFVQYAFANEDIGKGVLVRGVGTFLITDELYNLFTATDTRKTTINRLTGSRRAYNFTTKYFDKGMTTTVDSGNDWIELRYADVLLMYAEVQNELGNTAAAFTYLQQVRTRAGLTTPDNLRTNQSATRLAIEQERRLELYNEGHRWFDLLRTGRLLTVMNAHFASGLSNDEIGSGNSVQAYEQLFPIPRYQVNLNPNKITQNPGY</sequence>
<feature type="domain" description="SusD-like N-terminal" evidence="8">
    <location>
        <begin position="40"/>
        <end position="220"/>
    </location>
</feature>
<comment type="caution">
    <text evidence="9">The sequence shown here is derived from an EMBL/GenBank/DDBJ whole genome shotgun (WGS) entry which is preliminary data.</text>
</comment>
<keyword evidence="4" id="KW-0472">Membrane</keyword>
<dbReference type="InterPro" id="IPR033985">
    <property type="entry name" value="SusD-like_N"/>
</dbReference>
<evidence type="ECO:0000313" key="10">
    <source>
        <dbReference type="Proteomes" id="UP000194873"/>
    </source>
</evidence>
<dbReference type="CDD" id="cd08977">
    <property type="entry name" value="SusD"/>
    <property type="match status" value="1"/>
</dbReference>
<reference evidence="9 10" key="1">
    <citation type="submission" date="2017-01" db="EMBL/GenBank/DDBJ databases">
        <title>A new Hymenobacter.</title>
        <authorList>
            <person name="Liang Y."/>
            <person name="Feng F."/>
        </authorList>
    </citation>
    <scope>NUCLEOTIDE SEQUENCE [LARGE SCALE GENOMIC DNA]</scope>
    <source>
        <strain evidence="9">MIMBbqt21</strain>
    </source>
</reference>
<evidence type="ECO:0000259" key="7">
    <source>
        <dbReference type="Pfam" id="PF07980"/>
    </source>
</evidence>
<organism evidence="9 10">
    <name type="scientific">Hymenobacter crusticola</name>
    <dbReference type="NCBI Taxonomy" id="1770526"/>
    <lineage>
        <taxon>Bacteria</taxon>
        <taxon>Pseudomonadati</taxon>
        <taxon>Bacteroidota</taxon>
        <taxon>Cytophagia</taxon>
        <taxon>Cytophagales</taxon>
        <taxon>Hymenobacteraceae</taxon>
        <taxon>Hymenobacter</taxon>
    </lineage>
</organism>
<gene>
    <name evidence="9" type="ORF">BXP70_07205</name>
</gene>
<dbReference type="RefSeq" id="WP_086593356.1">
    <property type="nucleotide sequence ID" value="NZ_MTSE01000003.1"/>
</dbReference>
<dbReference type="GO" id="GO:0009279">
    <property type="term" value="C:cell outer membrane"/>
    <property type="evidence" value="ECO:0007669"/>
    <property type="project" value="UniProtKB-SubCell"/>
</dbReference>